<dbReference type="Proteomes" id="UP000037923">
    <property type="component" value="Unassembled WGS sequence"/>
</dbReference>
<dbReference type="Gene3D" id="2.160.20.80">
    <property type="entry name" value="E3 ubiquitin-protein ligase SopA"/>
    <property type="match status" value="1"/>
</dbReference>
<evidence type="ECO:0000313" key="2">
    <source>
        <dbReference type="Proteomes" id="UP000037923"/>
    </source>
</evidence>
<gene>
    <name evidence="1" type="ORF">ABB37_03646</name>
</gene>
<dbReference type="Pfam" id="PF00805">
    <property type="entry name" value="Pentapeptide"/>
    <property type="match status" value="1"/>
</dbReference>
<dbReference type="EMBL" id="LGTL01000006">
    <property type="protein sequence ID" value="KPA81226.1"/>
    <property type="molecule type" value="Genomic_DNA"/>
</dbReference>
<organism evidence="1 2">
    <name type="scientific">Leptomonas pyrrhocoris</name>
    <name type="common">Firebug parasite</name>
    <dbReference type="NCBI Taxonomy" id="157538"/>
    <lineage>
        <taxon>Eukaryota</taxon>
        <taxon>Discoba</taxon>
        <taxon>Euglenozoa</taxon>
        <taxon>Kinetoplastea</taxon>
        <taxon>Metakinetoplastina</taxon>
        <taxon>Trypanosomatida</taxon>
        <taxon>Trypanosomatidae</taxon>
        <taxon>Leishmaniinae</taxon>
        <taxon>Leptomonas</taxon>
    </lineage>
</organism>
<dbReference type="OMA" id="GATFFQC"/>
<protein>
    <recommendedName>
        <fullName evidence="3">Pentapeptide repeat-containing protein</fullName>
    </recommendedName>
</protein>
<proteinExistence type="predicted"/>
<accession>A0A0M9G378</accession>
<dbReference type="RefSeq" id="XP_015659665.1">
    <property type="nucleotide sequence ID" value="XM_015801045.1"/>
</dbReference>
<dbReference type="VEuPathDB" id="TriTrypDB:LpyrH10_06_0160"/>
<evidence type="ECO:0008006" key="3">
    <source>
        <dbReference type="Google" id="ProtNLM"/>
    </source>
</evidence>
<evidence type="ECO:0000313" key="1">
    <source>
        <dbReference type="EMBL" id="KPA81226.1"/>
    </source>
</evidence>
<dbReference type="GeneID" id="26903937"/>
<sequence length="284" mass="30968">MGRRIDSAAVGRILESVLLLRSARLTGILSRGESPLLPPHSSTAIAGARLEAESAIRSAREYLRDALLDAVEIEASSSAGSSLVVVEDPRLASSKKGVMLTEKTWEPRKEIGSVLEGRDLRQMDLSGARLSASFNRSDLTDAALVGSYFAHCTFNSCVVHNADLSGGQFHSCTFMSTDASRVTARRAHFSHCTFHRADLCDWDACGATFFQCSFTMSDLSRWHVDGQTTVIKPVDWGRCRRLNWTMKPGSGLRECRVVGDVNAMGALSLGPPHRPGCRPWRSGK</sequence>
<dbReference type="PANTHER" id="PTHR14136">
    <property type="entry name" value="BTB_POZ DOMAIN-CONTAINING PROTEIN KCTD9"/>
    <property type="match status" value="1"/>
</dbReference>
<dbReference type="InterPro" id="IPR001646">
    <property type="entry name" value="5peptide_repeat"/>
</dbReference>
<name>A0A0M9G378_LEPPY</name>
<keyword evidence="2" id="KW-1185">Reference proteome</keyword>
<reference evidence="1 2" key="1">
    <citation type="submission" date="2015-07" db="EMBL/GenBank/DDBJ databases">
        <title>High-quality genome of monoxenous trypanosomatid Leptomonas pyrrhocoris.</title>
        <authorList>
            <person name="Flegontov P."/>
            <person name="Butenko A."/>
            <person name="Firsov S."/>
            <person name="Vlcek C."/>
            <person name="Logacheva M.D."/>
            <person name="Field M."/>
            <person name="Filatov D."/>
            <person name="Flegontova O."/>
            <person name="Gerasimov E."/>
            <person name="Jackson A.P."/>
            <person name="Kelly S."/>
            <person name="Opperdoes F."/>
            <person name="O'Reilly A."/>
            <person name="Votypka J."/>
            <person name="Yurchenko V."/>
            <person name="Lukes J."/>
        </authorList>
    </citation>
    <scope>NUCLEOTIDE SEQUENCE [LARGE SCALE GENOMIC DNA]</scope>
    <source>
        <strain evidence="1">H10</strain>
    </source>
</reference>
<dbReference type="SUPFAM" id="SSF141571">
    <property type="entry name" value="Pentapeptide repeat-like"/>
    <property type="match status" value="1"/>
</dbReference>
<comment type="caution">
    <text evidence="1">The sequence shown here is derived from an EMBL/GenBank/DDBJ whole genome shotgun (WGS) entry which is preliminary data.</text>
</comment>
<dbReference type="OrthoDB" id="264589at2759"/>
<dbReference type="PANTHER" id="PTHR14136:SF17">
    <property type="entry name" value="BTB_POZ DOMAIN-CONTAINING PROTEIN KCTD9"/>
    <property type="match status" value="1"/>
</dbReference>
<dbReference type="AlphaFoldDB" id="A0A0M9G378"/>
<dbReference type="InterPro" id="IPR051082">
    <property type="entry name" value="Pentapeptide-BTB/POZ_domain"/>
</dbReference>